<dbReference type="InterPro" id="IPR050580">
    <property type="entry name" value="2H_phosphoesterase_YjcG-like"/>
</dbReference>
<dbReference type="PANTHER" id="PTHR40037">
    <property type="entry name" value="PHOSPHOESTERASE YJCG-RELATED"/>
    <property type="match status" value="1"/>
</dbReference>
<dbReference type="EMBL" id="VGIR01000127">
    <property type="protein sequence ID" value="MBM3332740.1"/>
    <property type="molecule type" value="Genomic_DNA"/>
</dbReference>
<sequence length="193" mass="22321">MSEWTNWQESFRCGVLVIVPPERVRRTVDRLRAGYDPTSHSYFGTHITLTQPMVRIPREDDWARLVQVAAGFDAFRIEYGPPDSFLPYPCIWFRIRPNARVLEIRKALHGVGLFNLGLPHTDDFIPHMTITEGRSGRKVDEELLAELRDRSVEGSFVCREVAYITPNPRFRFAVRRTLKLRRRLKAVASQGAV</sequence>
<gene>
    <name evidence="1" type="ORF">FJY68_12990</name>
</gene>
<comment type="caution">
    <text evidence="1">The sequence shown here is derived from an EMBL/GenBank/DDBJ whole genome shotgun (WGS) entry which is preliminary data.</text>
</comment>
<dbReference type="PANTHER" id="PTHR40037:SF1">
    <property type="entry name" value="PHOSPHOESTERASE SAOUHSC_00951-RELATED"/>
    <property type="match status" value="1"/>
</dbReference>
<dbReference type="AlphaFoldDB" id="A0A937XKF4"/>
<protein>
    <submittedName>
        <fullName evidence="1">2'-5' RNA ligase family protein</fullName>
    </submittedName>
</protein>
<accession>A0A937XKF4</accession>
<dbReference type="Gene3D" id="3.90.1140.10">
    <property type="entry name" value="Cyclic phosphodiesterase"/>
    <property type="match status" value="1"/>
</dbReference>
<organism evidence="1 2">
    <name type="scientific">candidate division WOR-3 bacterium</name>
    <dbReference type="NCBI Taxonomy" id="2052148"/>
    <lineage>
        <taxon>Bacteria</taxon>
        <taxon>Bacteria division WOR-3</taxon>
    </lineage>
</organism>
<reference evidence="1" key="1">
    <citation type="submission" date="2019-03" db="EMBL/GenBank/DDBJ databases">
        <title>Lake Tanganyika Metagenome-Assembled Genomes (MAGs).</title>
        <authorList>
            <person name="Tran P."/>
        </authorList>
    </citation>
    <scope>NUCLEOTIDE SEQUENCE</scope>
    <source>
        <strain evidence="1">K_DeepCast_150m_m2_040</strain>
    </source>
</reference>
<dbReference type="InterPro" id="IPR009097">
    <property type="entry name" value="Cyclic_Pdiesterase"/>
</dbReference>
<proteinExistence type="predicted"/>
<dbReference type="SUPFAM" id="SSF55144">
    <property type="entry name" value="LigT-like"/>
    <property type="match status" value="1"/>
</dbReference>
<name>A0A937XKF4_UNCW3</name>
<evidence type="ECO:0000313" key="1">
    <source>
        <dbReference type="EMBL" id="MBM3332740.1"/>
    </source>
</evidence>
<dbReference type="GO" id="GO:0016874">
    <property type="term" value="F:ligase activity"/>
    <property type="evidence" value="ECO:0007669"/>
    <property type="project" value="UniProtKB-KW"/>
</dbReference>
<evidence type="ECO:0000313" key="2">
    <source>
        <dbReference type="Proteomes" id="UP000779900"/>
    </source>
</evidence>
<keyword evidence="1" id="KW-0436">Ligase</keyword>
<dbReference type="Pfam" id="PF13563">
    <property type="entry name" value="2_5_RNA_ligase2"/>
    <property type="match status" value="1"/>
</dbReference>
<dbReference type="Proteomes" id="UP000779900">
    <property type="component" value="Unassembled WGS sequence"/>
</dbReference>